<reference evidence="3 4" key="1">
    <citation type="submission" date="2022-05" db="EMBL/GenBank/DDBJ databases">
        <title>A multi-omics perspective on studying reproductive biology in Daphnia sinensis.</title>
        <authorList>
            <person name="Jia J."/>
        </authorList>
    </citation>
    <scope>NUCLEOTIDE SEQUENCE [LARGE SCALE GENOMIC DNA]</scope>
    <source>
        <strain evidence="3 4">WSL</strain>
    </source>
</reference>
<feature type="compositionally biased region" description="Basic and acidic residues" evidence="1">
    <location>
        <begin position="116"/>
        <end position="128"/>
    </location>
</feature>
<feature type="region of interest" description="Disordered" evidence="1">
    <location>
        <begin position="80"/>
        <end position="130"/>
    </location>
</feature>
<feature type="compositionally biased region" description="Polar residues" evidence="1">
    <location>
        <begin position="463"/>
        <end position="479"/>
    </location>
</feature>
<dbReference type="Proteomes" id="UP000820818">
    <property type="component" value="Linkage Group LG7"/>
</dbReference>
<feature type="region of interest" description="Disordered" evidence="1">
    <location>
        <begin position="313"/>
        <end position="355"/>
    </location>
</feature>
<dbReference type="AlphaFoldDB" id="A0AAD5PQ72"/>
<feature type="compositionally biased region" description="Low complexity" evidence="1">
    <location>
        <begin position="81"/>
        <end position="107"/>
    </location>
</feature>
<evidence type="ECO:0000313" key="4">
    <source>
        <dbReference type="Proteomes" id="UP000820818"/>
    </source>
</evidence>
<sequence>MSPIVAESVPVSSERWASMLKQPCFNASLDDHHDEQDSTSQSSHVDDEDVGCSSDGESPDPHRVWSFSVLRHKLQGLRHNGLTTSSSSKRRSLSFSSGSSSSKSAASTKVRAPGRTGREAHDGRESRTFGRIRRSISVHDKSRFTVCGGGSAGKFNMKLNSSHCSSRDVGASSDEGEDDCGGFTSNRLAFTRVGSLRGKLAPPSAAKSVECLKSHKSSAVATAAKNSETGNGGWRRQIRSVLIHAAPWEKRRRRQSGKEQSRTSPPSPQLSPRVPPLPPRPANHQQPSGKKTRSGLWLASHVTTALAKKLGLSSSSSAPAAPSSGPPSPVVPAGKNRRKSNNNNNNNRLSCSSGKHFGSSDSAFLISRCHDDEEAMVSRMPVPIHFHYPMVGDEQDDDDDDEVDHRQPDVFQSLEEHFQQFPLQPRTRRAVSLHGTQDLASFQSQSATLLRHPRADHRPPASGVSSRVSLSHALSQPSLTDRHSDAEEEDAVFSTTGGHDEVDAKVGVPAKPNETMGALRLQTRRINSSRAASVPDDGDHKEASFSSSSGSSQHHNEPLYATTDVPLPKHIRPSTYSIFSVTFQKGAGAAKSTAKAARKGLGFSIVGGEDSPKGKLGIFVKTIYPGGQAAEEATLREGDEIIAINGRKVEGLVHAEVVALFREVRRGAITIQLGRKLPKDRDGLYITADQLTQLAAVPNGDAPQ</sequence>
<dbReference type="Gene3D" id="2.30.42.10">
    <property type="match status" value="1"/>
</dbReference>
<comment type="caution">
    <text evidence="3">The sequence shown here is derived from an EMBL/GenBank/DDBJ whole genome shotgun (WGS) entry which is preliminary data.</text>
</comment>
<dbReference type="SMART" id="SM00228">
    <property type="entry name" value="PDZ"/>
    <property type="match status" value="1"/>
</dbReference>
<evidence type="ECO:0000313" key="3">
    <source>
        <dbReference type="EMBL" id="KAI9555122.1"/>
    </source>
</evidence>
<dbReference type="EMBL" id="WJBH02000007">
    <property type="protein sequence ID" value="KAI9555122.1"/>
    <property type="molecule type" value="Genomic_DNA"/>
</dbReference>
<accession>A0AAD5PQ72</accession>
<protein>
    <recommendedName>
        <fullName evidence="2">PDZ domain-containing protein</fullName>
    </recommendedName>
</protein>
<gene>
    <name evidence="3" type="ORF">GHT06_017637</name>
</gene>
<keyword evidence="4" id="KW-1185">Reference proteome</keyword>
<feature type="compositionally biased region" description="Pro residues" evidence="1">
    <location>
        <begin position="265"/>
        <end position="281"/>
    </location>
</feature>
<proteinExistence type="predicted"/>
<evidence type="ECO:0000256" key="1">
    <source>
        <dbReference type="SAM" id="MobiDB-lite"/>
    </source>
</evidence>
<dbReference type="InterPro" id="IPR001478">
    <property type="entry name" value="PDZ"/>
</dbReference>
<dbReference type="PROSITE" id="PS50106">
    <property type="entry name" value="PDZ"/>
    <property type="match status" value="1"/>
</dbReference>
<evidence type="ECO:0000259" key="2">
    <source>
        <dbReference type="PROSITE" id="PS50106"/>
    </source>
</evidence>
<dbReference type="InterPro" id="IPR036034">
    <property type="entry name" value="PDZ_sf"/>
</dbReference>
<feature type="region of interest" description="Disordered" evidence="1">
    <location>
        <begin position="450"/>
        <end position="566"/>
    </location>
</feature>
<feature type="domain" description="PDZ" evidence="2">
    <location>
        <begin position="580"/>
        <end position="663"/>
    </location>
</feature>
<feature type="compositionally biased region" description="Low complexity" evidence="1">
    <location>
        <begin position="313"/>
        <end position="323"/>
    </location>
</feature>
<organism evidence="3 4">
    <name type="scientific">Daphnia sinensis</name>
    <dbReference type="NCBI Taxonomy" id="1820382"/>
    <lineage>
        <taxon>Eukaryota</taxon>
        <taxon>Metazoa</taxon>
        <taxon>Ecdysozoa</taxon>
        <taxon>Arthropoda</taxon>
        <taxon>Crustacea</taxon>
        <taxon>Branchiopoda</taxon>
        <taxon>Diplostraca</taxon>
        <taxon>Cladocera</taxon>
        <taxon>Anomopoda</taxon>
        <taxon>Daphniidae</taxon>
        <taxon>Daphnia</taxon>
        <taxon>Daphnia similis group</taxon>
    </lineage>
</organism>
<dbReference type="SUPFAM" id="SSF50156">
    <property type="entry name" value="PDZ domain-like"/>
    <property type="match status" value="1"/>
</dbReference>
<dbReference type="PANTHER" id="PTHR11324:SF16">
    <property type="entry name" value="PDZ DOMAIN-CONTAINING PROTEIN 2"/>
    <property type="match status" value="1"/>
</dbReference>
<feature type="region of interest" description="Disordered" evidence="1">
    <location>
        <begin position="27"/>
        <end position="63"/>
    </location>
</feature>
<feature type="compositionally biased region" description="Polar residues" evidence="1">
    <location>
        <begin position="217"/>
        <end position="229"/>
    </location>
</feature>
<dbReference type="PANTHER" id="PTHR11324">
    <property type="entry name" value="IL16-RELATED"/>
    <property type="match status" value="1"/>
</dbReference>
<name>A0AAD5PQ72_9CRUS</name>
<dbReference type="Pfam" id="PF00595">
    <property type="entry name" value="PDZ"/>
    <property type="match status" value="1"/>
</dbReference>
<feature type="region of interest" description="Disordered" evidence="1">
    <location>
        <begin position="215"/>
        <end position="295"/>
    </location>
</feature>